<dbReference type="InterPro" id="IPR007168">
    <property type="entry name" value="Phageshock_PspC_N"/>
</dbReference>
<evidence type="ECO:0000256" key="5">
    <source>
        <dbReference type="ARBA" id="ARBA00023136"/>
    </source>
</evidence>
<accession>A0A558A2U4</accession>
<gene>
    <name evidence="8" type="ORF">FNH06_27505</name>
</gene>
<evidence type="ECO:0000313" key="9">
    <source>
        <dbReference type="Proteomes" id="UP000318578"/>
    </source>
</evidence>
<keyword evidence="4 6" id="KW-1133">Transmembrane helix</keyword>
<dbReference type="RefSeq" id="WP_144642815.1">
    <property type="nucleotide sequence ID" value="NZ_BNAX01000011.1"/>
</dbReference>
<dbReference type="PANTHER" id="PTHR33885">
    <property type="entry name" value="PHAGE SHOCK PROTEIN C"/>
    <property type="match status" value="1"/>
</dbReference>
<feature type="transmembrane region" description="Helical" evidence="6">
    <location>
        <begin position="40"/>
        <end position="64"/>
    </location>
</feature>
<evidence type="ECO:0000256" key="2">
    <source>
        <dbReference type="ARBA" id="ARBA00022475"/>
    </source>
</evidence>
<comment type="subcellular location">
    <subcellularLocation>
        <location evidence="1">Cell membrane</location>
        <topology evidence="1">Single-pass membrane protein</topology>
    </subcellularLocation>
</comment>
<dbReference type="InterPro" id="IPR052027">
    <property type="entry name" value="PspC"/>
</dbReference>
<sequence>MTNNVNTIKKLRRSSSDRMISGVCAGWAEYLGVDVSILRIGMVAAAVFTGGAAAIVYAACWFLTPEDTAE</sequence>
<reference evidence="8 9" key="1">
    <citation type="submission" date="2019-07" db="EMBL/GenBank/DDBJ databases">
        <title>New species of Amycolatopsis and Streptomyces.</title>
        <authorList>
            <person name="Duangmal K."/>
            <person name="Teo W.F.A."/>
            <person name="Lipun K."/>
        </authorList>
    </citation>
    <scope>NUCLEOTIDE SEQUENCE [LARGE SCALE GENOMIC DNA]</scope>
    <source>
        <strain evidence="8 9">JCM 30562</strain>
    </source>
</reference>
<organism evidence="8 9">
    <name type="scientific">Amycolatopsis acidiphila</name>
    <dbReference type="NCBI Taxonomy" id="715473"/>
    <lineage>
        <taxon>Bacteria</taxon>
        <taxon>Bacillati</taxon>
        <taxon>Actinomycetota</taxon>
        <taxon>Actinomycetes</taxon>
        <taxon>Pseudonocardiales</taxon>
        <taxon>Pseudonocardiaceae</taxon>
        <taxon>Amycolatopsis</taxon>
    </lineage>
</organism>
<evidence type="ECO:0000256" key="6">
    <source>
        <dbReference type="SAM" id="Phobius"/>
    </source>
</evidence>
<dbReference type="AlphaFoldDB" id="A0A558A2U4"/>
<protein>
    <submittedName>
        <fullName evidence="8">PspC domain-containing protein</fullName>
    </submittedName>
</protein>
<feature type="domain" description="Phage shock protein PspC N-terminal" evidence="7">
    <location>
        <begin position="9"/>
        <end position="66"/>
    </location>
</feature>
<proteinExistence type="predicted"/>
<dbReference type="GO" id="GO:0005886">
    <property type="term" value="C:plasma membrane"/>
    <property type="evidence" value="ECO:0007669"/>
    <property type="project" value="UniProtKB-SubCell"/>
</dbReference>
<dbReference type="OrthoDB" id="7359894at2"/>
<name>A0A558A2U4_9PSEU</name>
<dbReference type="Proteomes" id="UP000318578">
    <property type="component" value="Unassembled WGS sequence"/>
</dbReference>
<keyword evidence="2" id="KW-1003">Cell membrane</keyword>
<dbReference type="Pfam" id="PF04024">
    <property type="entry name" value="PspC"/>
    <property type="match status" value="1"/>
</dbReference>
<evidence type="ECO:0000256" key="1">
    <source>
        <dbReference type="ARBA" id="ARBA00004162"/>
    </source>
</evidence>
<evidence type="ECO:0000259" key="7">
    <source>
        <dbReference type="Pfam" id="PF04024"/>
    </source>
</evidence>
<comment type="caution">
    <text evidence="8">The sequence shown here is derived from an EMBL/GenBank/DDBJ whole genome shotgun (WGS) entry which is preliminary data.</text>
</comment>
<evidence type="ECO:0000256" key="3">
    <source>
        <dbReference type="ARBA" id="ARBA00022692"/>
    </source>
</evidence>
<keyword evidence="9" id="KW-1185">Reference proteome</keyword>
<evidence type="ECO:0000313" key="8">
    <source>
        <dbReference type="EMBL" id="TVT18573.1"/>
    </source>
</evidence>
<keyword evidence="3 6" id="KW-0812">Transmembrane</keyword>
<evidence type="ECO:0000256" key="4">
    <source>
        <dbReference type="ARBA" id="ARBA00022989"/>
    </source>
</evidence>
<dbReference type="EMBL" id="VJZA01000059">
    <property type="protein sequence ID" value="TVT18573.1"/>
    <property type="molecule type" value="Genomic_DNA"/>
</dbReference>
<keyword evidence="5 6" id="KW-0472">Membrane</keyword>
<dbReference type="PANTHER" id="PTHR33885:SF3">
    <property type="entry name" value="PHAGE SHOCK PROTEIN C"/>
    <property type="match status" value="1"/>
</dbReference>